<dbReference type="Pfam" id="PF20266">
    <property type="entry name" value="Mab-21_C"/>
    <property type="match status" value="1"/>
</dbReference>
<dbReference type="PANTHER" id="PTHR10656:SF42">
    <property type="entry name" value="CYCLIC GMP-AMP SYNTHASE-LIKE PROTEIN-RELATED"/>
    <property type="match status" value="1"/>
</dbReference>
<dbReference type="InterPro" id="IPR046906">
    <property type="entry name" value="Mab-21_HhH/H2TH-like"/>
</dbReference>
<feature type="domain" description="Mab-21-like nucleotidyltransferase" evidence="12">
    <location>
        <begin position="63"/>
        <end position="247"/>
    </location>
</feature>
<keyword evidence="15" id="KW-1185">Reference proteome</keyword>
<comment type="cofactor">
    <cofactor evidence="2">
        <name>Mg(2+)</name>
        <dbReference type="ChEBI" id="CHEBI:18420"/>
    </cofactor>
</comment>
<comment type="cofactor">
    <cofactor evidence="1">
        <name>Mn(2+)</name>
        <dbReference type="ChEBI" id="CHEBI:29035"/>
    </cofactor>
</comment>
<keyword evidence="5" id="KW-0548">Nucleotidyltransferase</keyword>
<evidence type="ECO:0000256" key="6">
    <source>
        <dbReference type="ARBA" id="ARBA00022723"/>
    </source>
</evidence>
<sequence length="369" mass="43163">MASLNNFENVLQTIHSKHISLPEHEVRRNNEILNKILNQIITELKSDPFFAKHYNRIFYGGSYFDGLRVGAPTEFDLDILLKVPKNVTSVLEHTNEPGYLSLKFPEPDKLEDMFKKLLDDKNYLSTEKMRRHMISIVQKATNKFKVGSELVFNANSNGTNYQLKGVLTTSGPAVTLKLKCREFNIDVDLVPCFEFPKEKWPTGGYRSNPVPQKGNFFIVPKSPKNKHPAERYWRLSFQEQERELLNGKDTLKPTLKIFKKLRDVQQHNAVASYYIKTVFLWEDEKNGGAAYWKKGTMTDTFFKMLENYIKYLESGKIPYFWNKKNNLLSVDKIHLDNMKNRLRYIEKDLKAKYQTDPLVICQYLDIKLK</sequence>
<dbReference type="Gene3D" id="3.30.460.90">
    <property type="match status" value="1"/>
</dbReference>
<evidence type="ECO:0000313" key="15">
    <source>
        <dbReference type="Proteomes" id="UP001458880"/>
    </source>
</evidence>
<evidence type="ECO:0000256" key="11">
    <source>
        <dbReference type="ARBA" id="ARBA00023211"/>
    </source>
</evidence>
<comment type="similarity">
    <text evidence="3">Belongs to the mab-21 family.</text>
</comment>
<feature type="domain" description="Mab-21-like HhH/H2TH-like" evidence="13">
    <location>
        <begin position="251"/>
        <end position="342"/>
    </location>
</feature>
<dbReference type="GO" id="GO:0005524">
    <property type="term" value="F:ATP binding"/>
    <property type="evidence" value="ECO:0007669"/>
    <property type="project" value="UniProtKB-KW"/>
</dbReference>
<keyword evidence="7" id="KW-0547">Nucleotide-binding</keyword>
<evidence type="ECO:0000256" key="5">
    <source>
        <dbReference type="ARBA" id="ARBA00022695"/>
    </source>
</evidence>
<dbReference type="AlphaFoldDB" id="A0AAW1N0U2"/>
<evidence type="ECO:0000256" key="10">
    <source>
        <dbReference type="ARBA" id="ARBA00023134"/>
    </source>
</evidence>
<dbReference type="InterPro" id="IPR024810">
    <property type="entry name" value="MAB21L/cGLR"/>
</dbReference>
<dbReference type="Pfam" id="PF03281">
    <property type="entry name" value="Mab-21"/>
    <property type="match status" value="1"/>
</dbReference>
<keyword evidence="4" id="KW-0808">Transferase</keyword>
<keyword evidence="11" id="KW-0464">Manganese</keyword>
<dbReference type="SMART" id="SM01265">
    <property type="entry name" value="Mab-21"/>
    <property type="match status" value="1"/>
</dbReference>
<dbReference type="Proteomes" id="UP001458880">
    <property type="component" value="Unassembled WGS sequence"/>
</dbReference>
<proteinExistence type="inferred from homology"/>
<dbReference type="GO" id="GO:0046872">
    <property type="term" value="F:metal ion binding"/>
    <property type="evidence" value="ECO:0007669"/>
    <property type="project" value="UniProtKB-KW"/>
</dbReference>
<evidence type="ECO:0000313" key="14">
    <source>
        <dbReference type="EMBL" id="KAK9752269.1"/>
    </source>
</evidence>
<evidence type="ECO:0000256" key="3">
    <source>
        <dbReference type="ARBA" id="ARBA00008307"/>
    </source>
</evidence>
<dbReference type="GO" id="GO:0016779">
    <property type="term" value="F:nucleotidyltransferase activity"/>
    <property type="evidence" value="ECO:0007669"/>
    <property type="project" value="UniProtKB-KW"/>
</dbReference>
<dbReference type="Gene3D" id="1.10.1410.40">
    <property type="match status" value="1"/>
</dbReference>
<organism evidence="14 15">
    <name type="scientific">Popillia japonica</name>
    <name type="common">Japanese beetle</name>
    <dbReference type="NCBI Taxonomy" id="7064"/>
    <lineage>
        <taxon>Eukaryota</taxon>
        <taxon>Metazoa</taxon>
        <taxon>Ecdysozoa</taxon>
        <taxon>Arthropoda</taxon>
        <taxon>Hexapoda</taxon>
        <taxon>Insecta</taxon>
        <taxon>Pterygota</taxon>
        <taxon>Neoptera</taxon>
        <taxon>Endopterygota</taxon>
        <taxon>Coleoptera</taxon>
        <taxon>Polyphaga</taxon>
        <taxon>Scarabaeiformia</taxon>
        <taxon>Scarabaeidae</taxon>
        <taxon>Rutelinae</taxon>
        <taxon>Popillia</taxon>
    </lineage>
</organism>
<keyword evidence="8" id="KW-0067">ATP-binding</keyword>
<protein>
    <submittedName>
        <fullName evidence="14">Mab-21 protein nucleotidyltransferase domain</fullName>
    </submittedName>
</protein>
<reference evidence="14 15" key="1">
    <citation type="journal article" date="2024" name="BMC Genomics">
        <title>De novo assembly and annotation of Popillia japonica's genome with initial clues to its potential as an invasive pest.</title>
        <authorList>
            <person name="Cucini C."/>
            <person name="Boschi S."/>
            <person name="Funari R."/>
            <person name="Cardaioli E."/>
            <person name="Iannotti N."/>
            <person name="Marturano G."/>
            <person name="Paoli F."/>
            <person name="Bruttini M."/>
            <person name="Carapelli A."/>
            <person name="Frati F."/>
            <person name="Nardi F."/>
        </authorList>
    </citation>
    <scope>NUCLEOTIDE SEQUENCE [LARGE SCALE GENOMIC DNA]</scope>
    <source>
        <strain evidence="14">DMR45628</strain>
    </source>
</reference>
<keyword evidence="10" id="KW-0342">GTP-binding</keyword>
<gene>
    <name evidence="14" type="ORF">QE152_g4390</name>
</gene>
<evidence type="ECO:0000256" key="7">
    <source>
        <dbReference type="ARBA" id="ARBA00022741"/>
    </source>
</evidence>
<accession>A0AAW1N0U2</accession>
<evidence type="ECO:0000256" key="1">
    <source>
        <dbReference type="ARBA" id="ARBA00001936"/>
    </source>
</evidence>
<keyword evidence="9" id="KW-0460">Magnesium</keyword>
<dbReference type="PANTHER" id="PTHR10656">
    <property type="entry name" value="CELL FATE DETERMINING PROTEIN MAB21-RELATED"/>
    <property type="match status" value="1"/>
</dbReference>
<name>A0AAW1N0U2_POPJA</name>
<evidence type="ECO:0000256" key="9">
    <source>
        <dbReference type="ARBA" id="ARBA00022842"/>
    </source>
</evidence>
<evidence type="ECO:0000256" key="4">
    <source>
        <dbReference type="ARBA" id="ARBA00022679"/>
    </source>
</evidence>
<evidence type="ECO:0000259" key="12">
    <source>
        <dbReference type="Pfam" id="PF03281"/>
    </source>
</evidence>
<evidence type="ECO:0000259" key="13">
    <source>
        <dbReference type="Pfam" id="PF20266"/>
    </source>
</evidence>
<dbReference type="EMBL" id="JASPKY010000022">
    <property type="protein sequence ID" value="KAK9752269.1"/>
    <property type="molecule type" value="Genomic_DNA"/>
</dbReference>
<evidence type="ECO:0000256" key="8">
    <source>
        <dbReference type="ARBA" id="ARBA00022840"/>
    </source>
</evidence>
<dbReference type="InterPro" id="IPR046903">
    <property type="entry name" value="Mab-21-like_nuc_Trfase"/>
</dbReference>
<comment type="caution">
    <text evidence="14">The sequence shown here is derived from an EMBL/GenBank/DDBJ whole genome shotgun (WGS) entry which is preliminary data.</text>
</comment>
<keyword evidence="6" id="KW-0479">Metal-binding</keyword>
<dbReference type="GO" id="GO:0005525">
    <property type="term" value="F:GTP binding"/>
    <property type="evidence" value="ECO:0007669"/>
    <property type="project" value="UniProtKB-KW"/>
</dbReference>
<evidence type="ECO:0000256" key="2">
    <source>
        <dbReference type="ARBA" id="ARBA00001946"/>
    </source>
</evidence>